<keyword evidence="4" id="KW-0201">Cytochrome c-type biogenesis</keyword>
<dbReference type="NCBIfam" id="TIGR01189">
    <property type="entry name" value="ccmA"/>
    <property type="match status" value="1"/>
</dbReference>
<keyword evidence="3" id="KW-0547">Nucleotide-binding</keyword>
<proteinExistence type="inferred from homology"/>
<comment type="similarity">
    <text evidence="1">Belongs to the ABC transporter superfamily.</text>
</comment>
<dbReference type="GO" id="GO:0017004">
    <property type="term" value="P:cytochrome complex assembly"/>
    <property type="evidence" value="ECO:0007669"/>
    <property type="project" value="UniProtKB-KW"/>
</dbReference>
<dbReference type="PANTHER" id="PTHR43499:SF1">
    <property type="entry name" value="ABC TRANSPORTER I FAMILY MEMBER 1"/>
    <property type="match status" value="1"/>
</dbReference>
<evidence type="ECO:0000256" key="6">
    <source>
        <dbReference type="ARBA" id="ARBA00022967"/>
    </source>
</evidence>
<evidence type="ECO:0000256" key="7">
    <source>
        <dbReference type="ARBA" id="ARBA00023136"/>
    </source>
</evidence>
<name>A0A8I1KII3_9HYPH</name>
<evidence type="ECO:0000259" key="8">
    <source>
        <dbReference type="PROSITE" id="PS50893"/>
    </source>
</evidence>
<dbReference type="SMART" id="SM00382">
    <property type="entry name" value="AAA"/>
    <property type="match status" value="1"/>
</dbReference>
<dbReference type="Proteomes" id="UP000623250">
    <property type="component" value="Unassembled WGS sequence"/>
</dbReference>
<dbReference type="RefSeq" id="WP_037235758.1">
    <property type="nucleotide sequence ID" value="NZ_JAEMUK010000008.1"/>
</dbReference>
<keyword evidence="6" id="KW-1278">Translocase</keyword>
<evidence type="ECO:0000313" key="10">
    <source>
        <dbReference type="Proteomes" id="UP000623250"/>
    </source>
</evidence>
<dbReference type="InterPro" id="IPR005895">
    <property type="entry name" value="ABC_transptr_haem_export_CcmA"/>
</dbReference>
<dbReference type="AlphaFoldDB" id="A0A8I1KII3"/>
<dbReference type="SUPFAM" id="SSF52540">
    <property type="entry name" value="P-loop containing nucleoside triphosphate hydrolases"/>
    <property type="match status" value="1"/>
</dbReference>
<keyword evidence="10" id="KW-1185">Reference proteome</keyword>
<evidence type="ECO:0000256" key="3">
    <source>
        <dbReference type="ARBA" id="ARBA00022741"/>
    </source>
</evidence>
<dbReference type="PANTHER" id="PTHR43499">
    <property type="entry name" value="ABC TRANSPORTER I FAMILY MEMBER 1"/>
    <property type="match status" value="1"/>
</dbReference>
<sequence length="211" mass="22211">MAVSSLAAEGLACQRGGRIVVPALSFKVEAGSALILRGPNGAGKTTLLRTIAGYLPAESGRVAVTDDKGQGTGEGHFHYIGHTNGIKPRLTVIENVSFWQSFYSGAEDVEAAENALEAFDLLDLAEYRAGHLSQGQARRLGLARLLAAKRAVWLLDEPSVSLDTASTRRLETAIRDHLAQGGIALVSTHLDLALGDAATVLELKPGRAFAA</sequence>
<evidence type="ECO:0000256" key="1">
    <source>
        <dbReference type="ARBA" id="ARBA00005417"/>
    </source>
</evidence>
<dbReference type="InterPro" id="IPR003593">
    <property type="entry name" value="AAA+_ATPase"/>
</dbReference>
<dbReference type="EMBL" id="JAEMUK010000008">
    <property type="protein sequence ID" value="MBJ7542667.1"/>
    <property type="molecule type" value="Genomic_DNA"/>
</dbReference>
<dbReference type="Pfam" id="PF00005">
    <property type="entry name" value="ABC_tran"/>
    <property type="match status" value="1"/>
</dbReference>
<organism evidence="9 10">
    <name type="scientific">Rhodomicrobium udaipurense</name>
    <dbReference type="NCBI Taxonomy" id="1202716"/>
    <lineage>
        <taxon>Bacteria</taxon>
        <taxon>Pseudomonadati</taxon>
        <taxon>Pseudomonadota</taxon>
        <taxon>Alphaproteobacteria</taxon>
        <taxon>Hyphomicrobiales</taxon>
        <taxon>Hyphomicrobiaceae</taxon>
        <taxon>Rhodomicrobium</taxon>
    </lineage>
</organism>
<keyword evidence="7" id="KW-0472">Membrane</keyword>
<keyword evidence="5 9" id="KW-0067">ATP-binding</keyword>
<dbReference type="PROSITE" id="PS00211">
    <property type="entry name" value="ABC_TRANSPORTER_1"/>
    <property type="match status" value="1"/>
</dbReference>
<dbReference type="InterPro" id="IPR017871">
    <property type="entry name" value="ABC_transporter-like_CS"/>
</dbReference>
<protein>
    <submittedName>
        <fullName evidence="9">Heme ABC exporter ATP-binding protein CcmA</fullName>
    </submittedName>
</protein>
<dbReference type="InterPro" id="IPR027417">
    <property type="entry name" value="P-loop_NTPase"/>
</dbReference>
<evidence type="ECO:0000256" key="4">
    <source>
        <dbReference type="ARBA" id="ARBA00022748"/>
    </source>
</evidence>
<comment type="caution">
    <text evidence="9">The sequence shown here is derived from an EMBL/GenBank/DDBJ whole genome shotgun (WGS) entry which is preliminary data.</text>
</comment>
<evidence type="ECO:0000313" key="9">
    <source>
        <dbReference type="EMBL" id="MBJ7542667.1"/>
    </source>
</evidence>
<feature type="domain" description="ABC transporter" evidence="8">
    <location>
        <begin position="6"/>
        <end position="210"/>
    </location>
</feature>
<dbReference type="GO" id="GO:0016887">
    <property type="term" value="F:ATP hydrolysis activity"/>
    <property type="evidence" value="ECO:0007669"/>
    <property type="project" value="InterPro"/>
</dbReference>
<dbReference type="GO" id="GO:0022857">
    <property type="term" value="F:transmembrane transporter activity"/>
    <property type="evidence" value="ECO:0007669"/>
    <property type="project" value="InterPro"/>
</dbReference>
<accession>A0A8I1KII3</accession>
<dbReference type="GO" id="GO:0005524">
    <property type="term" value="F:ATP binding"/>
    <property type="evidence" value="ECO:0007669"/>
    <property type="project" value="UniProtKB-KW"/>
</dbReference>
<reference evidence="9 10" key="1">
    <citation type="submission" date="2020-12" db="EMBL/GenBank/DDBJ databases">
        <title>Revised draft genomes of Rhodomicrobium vannielii ATCC 17100 and Rhodomicrobium udaipurense JA643.</title>
        <authorList>
            <person name="Conners E.M."/>
            <person name="Davenport E.J."/>
            <person name="Bose A."/>
        </authorList>
    </citation>
    <scope>NUCLEOTIDE SEQUENCE [LARGE SCALE GENOMIC DNA]</scope>
    <source>
        <strain evidence="9 10">JA643</strain>
    </source>
</reference>
<keyword evidence="2" id="KW-0813">Transport</keyword>
<gene>
    <name evidence="9" type="primary">ccmA</name>
    <name evidence="9" type="ORF">JDN41_03750</name>
</gene>
<evidence type="ECO:0000256" key="5">
    <source>
        <dbReference type="ARBA" id="ARBA00022840"/>
    </source>
</evidence>
<dbReference type="Gene3D" id="3.40.50.300">
    <property type="entry name" value="P-loop containing nucleotide triphosphate hydrolases"/>
    <property type="match status" value="1"/>
</dbReference>
<dbReference type="InterPro" id="IPR003439">
    <property type="entry name" value="ABC_transporter-like_ATP-bd"/>
</dbReference>
<dbReference type="PROSITE" id="PS50893">
    <property type="entry name" value="ABC_TRANSPORTER_2"/>
    <property type="match status" value="1"/>
</dbReference>
<evidence type="ECO:0000256" key="2">
    <source>
        <dbReference type="ARBA" id="ARBA00022448"/>
    </source>
</evidence>